<protein>
    <submittedName>
        <fullName evidence="4">Nitric oxide-associated protein 1</fullName>
    </submittedName>
</protein>
<dbReference type="PANTHER" id="PTHR46406:SF1">
    <property type="entry name" value="NITRIC OXIDE-ASSOCIATED PROTEIN 1"/>
    <property type="match status" value="1"/>
</dbReference>
<name>A0A6J2YCW4_SITOR</name>
<dbReference type="InParanoid" id="A0A6J2YCW4"/>
<dbReference type="SUPFAM" id="SSF52540">
    <property type="entry name" value="P-loop containing nucleoside triphosphate hydrolases"/>
    <property type="match status" value="1"/>
</dbReference>
<dbReference type="AlphaFoldDB" id="A0A6J2YCW4"/>
<dbReference type="Pfam" id="PF21516">
    <property type="entry name" value="YqeH-like_C"/>
    <property type="match status" value="1"/>
</dbReference>
<dbReference type="InterPro" id="IPR027417">
    <property type="entry name" value="P-loop_NTPase"/>
</dbReference>
<feature type="domain" description="NOA1/YqeH-like C-terminal" evidence="2">
    <location>
        <begin position="581"/>
        <end position="682"/>
    </location>
</feature>
<accession>A0A6J2YCW4</accession>
<dbReference type="PANTHER" id="PTHR46406">
    <property type="entry name" value="NITRIC OXIDE-ASSOCIATED PROTEIN 1"/>
    <property type="match status" value="1"/>
</dbReference>
<dbReference type="GO" id="GO:0005525">
    <property type="term" value="F:GTP binding"/>
    <property type="evidence" value="ECO:0007669"/>
    <property type="project" value="InterPro"/>
</dbReference>
<dbReference type="RefSeq" id="XP_030761723.1">
    <property type="nucleotide sequence ID" value="XM_030905863.1"/>
</dbReference>
<dbReference type="OrthoDB" id="1696305at2759"/>
<dbReference type="CDD" id="cd01855">
    <property type="entry name" value="YqeH"/>
    <property type="match status" value="1"/>
</dbReference>
<organism evidence="3 4">
    <name type="scientific">Sitophilus oryzae</name>
    <name type="common">Rice weevil</name>
    <name type="synonym">Curculio oryzae</name>
    <dbReference type="NCBI Taxonomy" id="7048"/>
    <lineage>
        <taxon>Eukaryota</taxon>
        <taxon>Metazoa</taxon>
        <taxon>Ecdysozoa</taxon>
        <taxon>Arthropoda</taxon>
        <taxon>Hexapoda</taxon>
        <taxon>Insecta</taxon>
        <taxon>Pterygota</taxon>
        <taxon>Neoptera</taxon>
        <taxon>Endopterygota</taxon>
        <taxon>Coleoptera</taxon>
        <taxon>Polyphaga</taxon>
        <taxon>Cucujiformia</taxon>
        <taxon>Curculionidae</taxon>
        <taxon>Dryophthorinae</taxon>
        <taxon>Sitophilus</taxon>
    </lineage>
</organism>
<evidence type="ECO:0000259" key="1">
    <source>
        <dbReference type="Pfam" id="PF01926"/>
    </source>
</evidence>
<dbReference type="Pfam" id="PF01926">
    <property type="entry name" value="MMR_HSR1"/>
    <property type="match status" value="1"/>
</dbReference>
<dbReference type="Proteomes" id="UP000504635">
    <property type="component" value="Unplaced"/>
</dbReference>
<dbReference type="Gene3D" id="3.40.50.300">
    <property type="entry name" value="P-loop containing nucleotide triphosphate hydrolases"/>
    <property type="match status" value="1"/>
</dbReference>
<dbReference type="FunCoup" id="A0A6J2YCW4">
    <property type="interactions" value="1458"/>
</dbReference>
<evidence type="ECO:0000313" key="3">
    <source>
        <dbReference type="Proteomes" id="UP000504635"/>
    </source>
</evidence>
<dbReference type="InterPro" id="IPR048422">
    <property type="entry name" value="NOA1/YqeH-like_C"/>
</dbReference>
<feature type="domain" description="G" evidence="1">
    <location>
        <begin position="377"/>
        <end position="428"/>
    </location>
</feature>
<dbReference type="KEGG" id="soy:115886621"/>
<keyword evidence="3" id="KW-1185">Reference proteome</keyword>
<dbReference type="InterPro" id="IPR006073">
    <property type="entry name" value="GTP-bd"/>
</dbReference>
<reference evidence="4" key="1">
    <citation type="submission" date="2025-08" db="UniProtKB">
        <authorList>
            <consortium name="RefSeq"/>
        </authorList>
    </citation>
    <scope>IDENTIFICATION</scope>
    <source>
        <tissue evidence="4">Gonads</tissue>
    </source>
</reference>
<dbReference type="GeneID" id="115886621"/>
<gene>
    <name evidence="4" type="primary">LOC115886621</name>
</gene>
<evidence type="ECO:0000313" key="4">
    <source>
        <dbReference type="RefSeq" id="XP_030761723.1"/>
    </source>
</evidence>
<proteinExistence type="predicted"/>
<sequence length="712" mass="80879">MLFPVIKFFKACPACSRLRYFSIKHIEKENNVNETAEKLNRLITEIKEKILYNSVIESRLKQGYAANYTFMRKRKHYEEKMNRALQTIQPLPLCLKYYTENKSFEDNNEKKESEEEGFREKFNSNFPFISTEQVNEPEIKEKLETSIKKEVLARKQLLNADYKNWMTSYDNYEYDLVESQEINESDQDINYGTPDPSSSISRYPCGGCGAHLHCKDTAIPGYVPSEIFKNCFNPHGADAKSILCQRCYFLKVYNIALQVRVSVDDYPKILSTISANSSLIILMVDLTDFPCSIWPGIADILGLKVPIVVVGNKVDLLPVDSSKTLNRIRQVLYDNVKLCGFASANIKSVDLISAKTGYGVDNLITSLLRVYRYKGDVYLVGCTNVGKSSLFNSLLQSDFCKIQAADLIQRATTSVWPGTTLNLLKFPIMRISGLRSHLRHERLEQKKALAKMEKNLKRDGEVEKPNVSLMEKIERSFTRPVKDYSIVDGFSTQGNANASGKVSLGIKENHPDYVTSKWCFDTPGVVHPDQIIHMLTVEELLRTLPKDAIYPETFCVKPGTTLFIGGLARLDYVQGPNSVRLTVFRTEHLPVTICKMDMAENIYNELLGTDLFAVPINEGDRLSKWPGLSLVKTFRIQGKNIKESSFDVVLSSAGWVAINCDLKEYEFAAWTPEKRGVYVRDCILPKAVTLRGARIRDSVAYRKQNNTLKNNK</sequence>
<dbReference type="InterPro" id="IPR052807">
    <property type="entry name" value="Mito_transl_resp_regulator"/>
</dbReference>
<evidence type="ECO:0000259" key="2">
    <source>
        <dbReference type="Pfam" id="PF21516"/>
    </source>
</evidence>